<comment type="caution">
    <text evidence="2">The sequence shown here is derived from an EMBL/GenBank/DDBJ whole genome shotgun (WGS) entry which is preliminary data.</text>
</comment>
<feature type="transmembrane region" description="Helical" evidence="1">
    <location>
        <begin position="38"/>
        <end position="55"/>
    </location>
</feature>
<dbReference type="EMBL" id="WMBF01000141">
    <property type="protein sequence ID" value="MBW5422880.1"/>
    <property type="molecule type" value="Genomic_DNA"/>
</dbReference>
<reference evidence="2 3" key="1">
    <citation type="submission" date="2019-11" db="EMBL/GenBank/DDBJ databases">
        <authorList>
            <person name="Ay H."/>
        </authorList>
    </citation>
    <scope>NUCLEOTIDE SEQUENCE [LARGE SCALE GENOMIC DNA]</scope>
    <source>
        <strain evidence="2 3">BG9H</strain>
    </source>
</reference>
<evidence type="ECO:0000313" key="2">
    <source>
        <dbReference type="EMBL" id="MBW5422880.1"/>
    </source>
</evidence>
<accession>A0ABS6YP63</accession>
<evidence type="ECO:0000313" key="3">
    <source>
        <dbReference type="Proteomes" id="UP001197114"/>
    </source>
</evidence>
<keyword evidence="1" id="KW-0472">Membrane</keyword>
<gene>
    <name evidence="2" type="ORF">GKQ77_15120</name>
</gene>
<keyword evidence="3" id="KW-1185">Reference proteome</keyword>
<evidence type="ECO:0000256" key="1">
    <source>
        <dbReference type="SAM" id="Phobius"/>
    </source>
</evidence>
<keyword evidence="1" id="KW-1133">Transmembrane helix</keyword>
<dbReference type="RefSeq" id="WP_219689292.1">
    <property type="nucleotide sequence ID" value="NZ_WMBF01000141.1"/>
</dbReference>
<keyword evidence="1" id="KW-0812">Transmembrane</keyword>
<proteinExistence type="predicted"/>
<sequence>MAVAFLCVFIVVAAVQLVKPRLLWRANRPGAGHSLERAVGVVVLVGAVIMLVAELT</sequence>
<protein>
    <submittedName>
        <fullName evidence="2">Uncharacterized protein</fullName>
    </submittedName>
</protein>
<dbReference type="Proteomes" id="UP001197114">
    <property type="component" value="Unassembled WGS sequence"/>
</dbReference>
<organism evidence="2 3">
    <name type="scientific">Streptomyces anatolicus</name>
    <dbReference type="NCBI Taxonomy" id="2675858"/>
    <lineage>
        <taxon>Bacteria</taxon>
        <taxon>Bacillati</taxon>
        <taxon>Actinomycetota</taxon>
        <taxon>Actinomycetes</taxon>
        <taxon>Kitasatosporales</taxon>
        <taxon>Streptomycetaceae</taxon>
        <taxon>Streptomyces</taxon>
    </lineage>
</organism>
<name>A0ABS6YP63_9ACTN</name>